<accession>A0A512M2Q7</accession>
<keyword evidence="1" id="KW-1133">Transmembrane helix</keyword>
<dbReference type="EMBL" id="BKAG01000001">
    <property type="protein sequence ID" value="GEP40988.1"/>
    <property type="molecule type" value="Genomic_DNA"/>
</dbReference>
<dbReference type="OrthoDB" id="191830at2"/>
<evidence type="ECO:0000256" key="1">
    <source>
        <dbReference type="SAM" id="Phobius"/>
    </source>
</evidence>
<feature type="transmembrane region" description="Helical" evidence="1">
    <location>
        <begin position="12"/>
        <end position="31"/>
    </location>
</feature>
<dbReference type="AlphaFoldDB" id="A0A512M2Q7"/>
<name>A0A512M2Q7_9BACT</name>
<keyword evidence="3" id="KW-1185">Reference proteome</keyword>
<comment type="caution">
    <text evidence="2">The sequence shown here is derived from an EMBL/GenBank/DDBJ whole genome shotgun (WGS) entry which is preliminary data.</text>
</comment>
<evidence type="ECO:0000313" key="2">
    <source>
        <dbReference type="EMBL" id="GEP40988.1"/>
    </source>
</evidence>
<evidence type="ECO:0000313" key="3">
    <source>
        <dbReference type="Proteomes" id="UP000321577"/>
    </source>
</evidence>
<protein>
    <submittedName>
        <fullName evidence="2">Uncharacterized protein</fullName>
    </submittedName>
</protein>
<keyword evidence="1" id="KW-0472">Membrane</keyword>
<organism evidence="2 3">
    <name type="scientific">Brevifollis gellanilyticus</name>
    <dbReference type="NCBI Taxonomy" id="748831"/>
    <lineage>
        <taxon>Bacteria</taxon>
        <taxon>Pseudomonadati</taxon>
        <taxon>Verrucomicrobiota</taxon>
        <taxon>Verrucomicrobiia</taxon>
        <taxon>Verrucomicrobiales</taxon>
        <taxon>Verrucomicrobiaceae</taxon>
    </lineage>
</organism>
<dbReference type="Proteomes" id="UP000321577">
    <property type="component" value="Unassembled WGS sequence"/>
</dbReference>
<reference evidence="2 3" key="1">
    <citation type="submission" date="2019-07" db="EMBL/GenBank/DDBJ databases">
        <title>Whole genome shotgun sequence of Brevifollis gellanilyticus NBRC 108608.</title>
        <authorList>
            <person name="Hosoyama A."/>
            <person name="Uohara A."/>
            <person name="Ohji S."/>
            <person name="Ichikawa N."/>
        </authorList>
    </citation>
    <scope>NUCLEOTIDE SEQUENCE [LARGE SCALE GENOMIC DNA]</scope>
    <source>
        <strain evidence="2 3">NBRC 108608</strain>
    </source>
</reference>
<dbReference type="RefSeq" id="WP_146848454.1">
    <property type="nucleotide sequence ID" value="NZ_BKAG01000001.1"/>
</dbReference>
<keyword evidence="1" id="KW-0812">Transmembrane</keyword>
<sequence>MSHSRQQFAFTWRKGILAVVVLTAAVVTWIWQLASGPSLGVDRTFAGLFSTTPVKPALLRPNVPVGDATVLHADAQGKVQLQELVEVSRQLNAPDSTIEHDFEVLHLLLDAFRQSNGGAPPISGENVEVVEQLRGQNAAKVTYIAADHSAIDDGGRLLDRWGTPFFFHPLSRDNWQIRSAGKDRQFFTSDDAIQ</sequence>
<dbReference type="Gene3D" id="3.30.700.10">
    <property type="entry name" value="Glycoprotein, Type 4 Pilin"/>
    <property type="match status" value="1"/>
</dbReference>
<gene>
    <name evidence="2" type="ORF">BGE01nite_02790</name>
</gene>
<proteinExistence type="predicted"/>